<evidence type="ECO:0000313" key="5">
    <source>
        <dbReference type="EMBL" id="WOX20151.1"/>
    </source>
</evidence>
<dbReference type="InterPro" id="IPR056055">
    <property type="entry name" value="DUF7638"/>
</dbReference>
<dbReference type="SUPFAM" id="SSF143990">
    <property type="entry name" value="YbiA-like"/>
    <property type="match status" value="1"/>
</dbReference>
<organism evidence="5 6">
    <name type="scientific">Streptomyces solicathayae</name>
    <dbReference type="NCBI Taxonomy" id="3081768"/>
    <lineage>
        <taxon>Bacteria</taxon>
        <taxon>Bacillati</taxon>
        <taxon>Actinomycetota</taxon>
        <taxon>Actinomycetes</taxon>
        <taxon>Kitasatosporales</taxon>
        <taxon>Streptomycetaceae</taxon>
        <taxon>Streptomyces</taxon>
    </lineage>
</organism>
<proteinExistence type="predicted"/>
<evidence type="ECO:0000313" key="6">
    <source>
        <dbReference type="Proteomes" id="UP001301731"/>
    </source>
</evidence>
<feature type="domain" description="DUF7639" evidence="4">
    <location>
        <begin position="111"/>
        <end position="187"/>
    </location>
</feature>
<protein>
    <submittedName>
        <fullName evidence="5">NADAR family protein</fullName>
    </submittedName>
</protein>
<dbReference type="InterPro" id="IPR037238">
    <property type="entry name" value="YbiA-like_sf"/>
</dbReference>
<accession>A0ABZ0LLT4</accession>
<evidence type="ECO:0000256" key="2">
    <source>
        <dbReference type="ARBA" id="ARBA00000751"/>
    </source>
</evidence>
<dbReference type="Pfam" id="PF24645">
    <property type="entry name" value="DUF7639"/>
    <property type="match status" value="1"/>
</dbReference>
<evidence type="ECO:0000256" key="1">
    <source>
        <dbReference type="ARBA" id="ARBA00000022"/>
    </source>
</evidence>
<evidence type="ECO:0000259" key="3">
    <source>
        <dbReference type="Pfam" id="PF24644"/>
    </source>
</evidence>
<comment type="catalytic activity">
    <reaction evidence="2">
        <text>2,5-diamino-6-hydroxy-4-(5-phosphoribosylamino)-pyrimidine + H2O = 2,5,6-triamino-4-hydroxypyrimidine + D-ribose 5-phosphate</text>
        <dbReference type="Rhea" id="RHEA:23436"/>
        <dbReference type="ChEBI" id="CHEBI:15377"/>
        <dbReference type="ChEBI" id="CHEBI:58614"/>
        <dbReference type="ChEBI" id="CHEBI:78346"/>
        <dbReference type="ChEBI" id="CHEBI:137796"/>
    </reaction>
</comment>
<feature type="domain" description="DUF7638" evidence="3">
    <location>
        <begin position="6"/>
        <end position="110"/>
    </location>
</feature>
<dbReference type="CDD" id="cd15457">
    <property type="entry name" value="NADAR"/>
    <property type="match status" value="1"/>
</dbReference>
<dbReference type="EMBL" id="CP137573">
    <property type="protein sequence ID" value="WOX20151.1"/>
    <property type="molecule type" value="Genomic_DNA"/>
</dbReference>
<evidence type="ECO:0000259" key="4">
    <source>
        <dbReference type="Pfam" id="PF24645"/>
    </source>
</evidence>
<dbReference type="Pfam" id="PF24644">
    <property type="entry name" value="DUF7638"/>
    <property type="match status" value="1"/>
</dbReference>
<dbReference type="InterPro" id="IPR012816">
    <property type="entry name" value="NADAR"/>
</dbReference>
<sequence length="336" mass="37616">MSNQKIFRVVDGERIPGVSRPVFRRNGDTNYLVQLGIYADGMIDCWGLLTLEEFAAAVRSGRIVTRFEEGTRASVHETAEWEFARVRSVLTAESLIAEVRDDIDDLNGRPDSTARAWHAVHAFRAEPTEERRAELRAAYEEIPEHERHAALADHSVGDGPLYDLAMGIGAKVTPDEYQEALDYFDEEWGDPREFLARWRRPAEPEDPTVLLDMWHLQAHWPDDAPALAGLCNEWPAPLLVGDVTYPSVSAAWAAIAPPAEAHTAVMAALLRAKFDQHPDLADLLTGTGSARIHHRGAFAGHEGDFWGCEAEGRNWLGRLLELIRAELHVRRLELPL</sequence>
<name>A0ABZ0LLT4_9ACTN</name>
<gene>
    <name evidence="5" type="ORF">R2D22_01585</name>
</gene>
<comment type="catalytic activity">
    <reaction evidence="1">
        <text>5-amino-6-(5-phospho-D-ribosylamino)uracil + H2O = 5,6-diaminouracil + D-ribose 5-phosphate</text>
        <dbReference type="Rhea" id="RHEA:55020"/>
        <dbReference type="ChEBI" id="CHEBI:15377"/>
        <dbReference type="ChEBI" id="CHEBI:46252"/>
        <dbReference type="ChEBI" id="CHEBI:58453"/>
        <dbReference type="ChEBI" id="CHEBI:78346"/>
    </reaction>
</comment>
<dbReference type="RefSeq" id="WP_318100421.1">
    <property type="nucleotide sequence ID" value="NZ_CP137573.1"/>
</dbReference>
<dbReference type="Gene3D" id="1.10.357.40">
    <property type="entry name" value="YbiA-like"/>
    <property type="match status" value="1"/>
</dbReference>
<dbReference type="Proteomes" id="UP001301731">
    <property type="component" value="Chromosome"/>
</dbReference>
<reference evidence="5 6" key="1">
    <citation type="submission" date="2023-10" db="EMBL/GenBank/DDBJ databases">
        <title>The genome sequence of Streptomyces sp. HUAS YS2.</title>
        <authorList>
            <person name="Mo P."/>
        </authorList>
    </citation>
    <scope>NUCLEOTIDE SEQUENCE [LARGE SCALE GENOMIC DNA]</scope>
    <source>
        <strain evidence="5 6">HUAS YS2</strain>
    </source>
</reference>
<dbReference type="InterPro" id="IPR056056">
    <property type="entry name" value="DUF7639"/>
</dbReference>
<keyword evidence="6" id="KW-1185">Reference proteome</keyword>